<proteinExistence type="predicted"/>
<organism evidence="3">
    <name type="scientific">marine sediment metagenome</name>
    <dbReference type="NCBI Taxonomy" id="412755"/>
    <lineage>
        <taxon>unclassified sequences</taxon>
        <taxon>metagenomes</taxon>
        <taxon>ecological metagenomes</taxon>
    </lineage>
</organism>
<name>A0A0F9KT83_9ZZZZ</name>
<dbReference type="EMBL" id="LAZR01007494">
    <property type="protein sequence ID" value="KKM84908.1"/>
    <property type="molecule type" value="Genomic_DNA"/>
</dbReference>
<comment type="caution">
    <text evidence="3">The sequence shown here is derived from an EMBL/GenBank/DDBJ whole genome shotgun (WGS) entry which is preliminary data.</text>
</comment>
<accession>A0A0F9KT83</accession>
<reference evidence="3" key="1">
    <citation type="journal article" date="2015" name="Nature">
        <title>Complex archaea that bridge the gap between prokaryotes and eukaryotes.</title>
        <authorList>
            <person name="Spang A."/>
            <person name="Saw J.H."/>
            <person name="Jorgensen S.L."/>
            <person name="Zaremba-Niedzwiedzka K."/>
            <person name="Martijn J."/>
            <person name="Lind A.E."/>
            <person name="van Eijk R."/>
            <person name="Schleper C."/>
            <person name="Guy L."/>
            <person name="Ettema T.J."/>
        </authorList>
    </citation>
    <scope>NUCLEOTIDE SEQUENCE</scope>
</reference>
<evidence type="ECO:0000256" key="1">
    <source>
        <dbReference type="SAM" id="Coils"/>
    </source>
</evidence>
<feature type="transmembrane region" description="Helical" evidence="2">
    <location>
        <begin position="52"/>
        <end position="77"/>
    </location>
</feature>
<dbReference type="AlphaFoldDB" id="A0A0F9KT83"/>
<feature type="coiled-coil region" evidence="1">
    <location>
        <begin position="186"/>
        <end position="214"/>
    </location>
</feature>
<gene>
    <name evidence="3" type="ORF">LCGC14_1294360</name>
</gene>
<evidence type="ECO:0000313" key="3">
    <source>
        <dbReference type="EMBL" id="KKM84908.1"/>
    </source>
</evidence>
<protein>
    <submittedName>
        <fullName evidence="3">Uncharacterized protein</fullName>
    </submittedName>
</protein>
<keyword evidence="2" id="KW-0812">Transmembrane</keyword>
<keyword evidence="2" id="KW-0472">Membrane</keyword>
<feature type="transmembrane region" description="Helical" evidence="2">
    <location>
        <begin position="97"/>
        <end position="118"/>
    </location>
</feature>
<evidence type="ECO:0000256" key="2">
    <source>
        <dbReference type="SAM" id="Phobius"/>
    </source>
</evidence>
<feature type="non-terminal residue" evidence="3">
    <location>
        <position position="259"/>
    </location>
</feature>
<keyword evidence="1" id="KW-0175">Coiled coil</keyword>
<keyword evidence="2" id="KW-1133">Transmembrane helix</keyword>
<sequence length="259" mass="27337">MPIVQYYRTDPSYEWMRQAYNTNRAHRLLRAEKRKQYKLAQHKKNKRMAGTIVASIFSGGAASSALAGSATAAGAAAGMGSGMAGVAGLGMSFVPSATAYGATMAAGGGALGAFAAGAMRGSSIASAIADFAEGGDPGAAIGQIASVFTEGSVEERELIRGLARQSNMTEAEFRQQMGDETGRELFQRLTNETMVAEQQAKQQAEQSSSQWQREQFEKTLGGLGYDKRLSDIATGAVASLQLEAERTRTDPALSSAMRE</sequence>